<evidence type="ECO:0000313" key="3">
    <source>
        <dbReference type="Proteomes" id="UP000010798"/>
    </source>
</evidence>
<dbReference type="OrthoDB" id="9987677at2"/>
<accession>L0DFB4</accession>
<dbReference type="EMBL" id="CP003364">
    <property type="protein sequence ID" value="AGA27503.1"/>
    <property type="molecule type" value="Genomic_DNA"/>
</dbReference>
<evidence type="ECO:0000256" key="1">
    <source>
        <dbReference type="SAM" id="MobiDB-lite"/>
    </source>
</evidence>
<dbReference type="AlphaFoldDB" id="L0DFB4"/>
<dbReference type="Proteomes" id="UP000010798">
    <property type="component" value="Chromosome"/>
</dbReference>
<reference evidence="2 3" key="1">
    <citation type="submission" date="2012-02" db="EMBL/GenBank/DDBJ databases">
        <title>Complete sequence of chromosome of Singulisphaera acidiphila DSM 18658.</title>
        <authorList>
            <consortium name="US DOE Joint Genome Institute (JGI-PGF)"/>
            <person name="Lucas S."/>
            <person name="Copeland A."/>
            <person name="Lapidus A."/>
            <person name="Glavina del Rio T."/>
            <person name="Dalin E."/>
            <person name="Tice H."/>
            <person name="Bruce D."/>
            <person name="Goodwin L."/>
            <person name="Pitluck S."/>
            <person name="Peters L."/>
            <person name="Ovchinnikova G."/>
            <person name="Chertkov O."/>
            <person name="Kyrpides N."/>
            <person name="Mavromatis K."/>
            <person name="Ivanova N."/>
            <person name="Brettin T."/>
            <person name="Detter J.C."/>
            <person name="Han C."/>
            <person name="Larimer F."/>
            <person name="Land M."/>
            <person name="Hauser L."/>
            <person name="Markowitz V."/>
            <person name="Cheng J.-F."/>
            <person name="Hugenholtz P."/>
            <person name="Woyke T."/>
            <person name="Wu D."/>
            <person name="Tindall B."/>
            <person name="Pomrenke H."/>
            <person name="Brambilla E."/>
            <person name="Klenk H.-P."/>
            <person name="Eisen J.A."/>
        </authorList>
    </citation>
    <scope>NUCLEOTIDE SEQUENCE [LARGE SCALE GENOMIC DNA]</scope>
    <source>
        <strain evidence="3">ATCC BAA-1392 / DSM 18658 / VKM B-2454 / MOB10</strain>
    </source>
</reference>
<feature type="region of interest" description="Disordered" evidence="1">
    <location>
        <begin position="23"/>
        <end position="75"/>
    </location>
</feature>
<protein>
    <submittedName>
        <fullName evidence="2">Uncharacterized protein</fullName>
    </submittedName>
</protein>
<dbReference type="KEGG" id="saci:Sinac_3231"/>
<sequence>MRRSTRRAFSLFLVGSIFSGVGCDSEDKLSGTPKNLPPNTMPPAPPLTQTPADLAKTVKGGTKKGPAKTPKASGL</sequence>
<feature type="compositionally biased region" description="Pro residues" evidence="1">
    <location>
        <begin position="35"/>
        <end position="48"/>
    </location>
</feature>
<name>L0DFB4_SINAD</name>
<dbReference type="PROSITE" id="PS51257">
    <property type="entry name" value="PROKAR_LIPOPROTEIN"/>
    <property type="match status" value="1"/>
</dbReference>
<keyword evidence="3" id="KW-1185">Reference proteome</keyword>
<proteinExistence type="predicted"/>
<dbReference type="STRING" id="886293.Sinac_3231"/>
<organism evidence="2 3">
    <name type="scientific">Singulisphaera acidiphila (strain ATCC BAA-1392 / DSM 18658 / VKM B-2454 / MOB10)</name>
    <dbReference type="NCBI Taxonomy" id="886293"/>
    <lineage>
        <taxon>Bacteria</taxon>
        <taxon>Pseudomonadati</taxon>
        <taxon>Planctomycetota</taxon>
        <taxon>Planctomycetia</taxon>
        <taxon>Isosphaerales</taxon>
        <taxon>Isosphaeraceae</taxon>
        <taxon>Singulisphaera</taxon>
    </lineage>
</organism>
<evidence type="ECO:0000313" key="2">
    <source>
        <dbReference type="EMBL" id="AGA27503.1"/>
    </source>
</evidence>
<gene>
    <name evidence="2" type="ordered locus">Sinac_3231</name>
</gene>
<dbReference type="RefSeq" id="WP_015246649.1">
    <property type="nucleotide sequence ID" value="NC_019892.1"/>
</dbReference>
<dbReference type="HOGENOM" id="CLU_2669078_0_0_0"/>